<evidence type="ECO:0000256" key="8">
    <source>
        <dbReference type="ARBA" id="ARBA00023065"/>
    </source>
</evidence>
<dbReference type="PRINTS" id="PR00123">
    <property type="entry name" value="ATPASEA"/>
</dbReference>
<gene>
    <name evidence="13" type="ORF">PLBR_LOCUS47</name>
</gene>
<evidence type="ECO:0000256" key="9">
    <source>
        <dbReference type="ARBA" id="ARBA00023136"/>
    </source>
</evidence>
<evidence type="ECO:0000256" key="1">
    <source>
        <dbReference type="ARBA" id="ARBA00004448"/>
    </source>
</evidence>
<name>A0A3P3YWF5_PLABS</name>
<dbReference type="InterPro" id="IPR045083">
    <property type="entry name" value="ATP_synth_F0_asu_bact/mt"/>
</dbReference>
<dbReference type="SUPFAM" id="SSF81336">
    <property type="entry name" value="F1F0 ATP synthase subunit A"/>
    <property type="match status" value="1"/>
</dbReference>
<keyword evidence="13" id="KW-0496">Mitochondrion</keyword>
<dbReference type="GO" id="GO:0045259">
    <property type="term" value="C:proton-transporting ATP synthase complex"/>
    <property type="evidence" value="ECO:0007669"/>
    <property type="project" value="UniProtKB-KW"/>
</dbReference>
<dbReference type="FunFam" id="1.20.120.220:FF:000003">
    <property type="entry name" value="ATP synthase subunit a"/>
    <property type="match status" value="1"/>
</dbReference>
<dbReference type="HAMAP" id="MF_01393">
    <property type="entry name" value="ATP_synth_a_bact"/>
    <property type="match status" value="1"/>
</dbReference>
<feature type="transmembrane region" description="Helical" evidence="12">
    <location>
        <begin position="209"/>
        <end position="237"/>
    </location>
</feature>
<evidence type="ECO:0000256" key="6">
    <source>
        <dbReference type="ARBA" id="ARBA00022781"/>
    </source>
</evidence>
<geneLocation type="mitochondrion" evidence="13"/>
<dbReference type="CDD" id="cd00310">
    <property type="entry name" value="ATP-synt_Fo_a_6"/>
    <property type="match status" value="1"/>
</dbReference>
<keyword evidence="3" id="KW-0813">Transport</keyword>
<dbReference type="InterPro" id="IPR000568">
    <property type="entry name" value="ATP_synth_F0_asu"/>
</dbReference>
<feature type="transmembrane region" description="Helical" evidence="12">
    <location>
        <begin position="80"/>
        <end position="98"/>
    </location>
</feature>
<dbReference type="AlphaFoldDB" id="A0A3P3YWF5"/>
<keyword evidence="10" id="KW-0066">ATP synthesis</keyword>
<dbReference type="PANTHER" id="PTHR11410">
    <property type="entry name" value="ATP SYNTHASE SUBUNIT A"/>
    <property type="match status" value="1"/>
</dbReference>
<dbReference type="InterPro" id="IPR035908">
    <property type="entry name" value="F0_ATP_A_sf"/>
</dbReference>
<proteinExistence type="inferred from homology"/>
<dbReference type="InterPro" id="IPR023011">
    <property type="entry name" value="ATP_synth_F0_asu_AS"/>
</dbReference>
<evidence type="ECO:0000256" key="7">
    <source>
        <dbReference type="ARBA" id="ARBA00022989"/>
    </source>
</evidence>
<feature type="transmembrane region" description="Helical" evidence="12">
    <location>
        <begin position="136"/>
        <end position="161"/>
    </location>
</feature>
<evidence type="ECO:0000256" key="5">
    <source>
        <dbReference type="ARBA" id="ARBA00022692"/>
    </source>
</evidence>
<accession>A0A3P3YWF5</accession>
<comment type="similarity">
    <text evidence="2">Belongs to the ATPase A chain family.</text>
</comment>
<keyword evidence="5 12" id="KW-0812">Transmembrane</keyword>
<evidence type="ECO:0000256" key="2">
    <source>
        <dbReference type="ARBA" id="ARBA00006810"/>
    </source>
</evidence>
<dbReference type="Gene3D" id="1.20.120.220">
    <property type="entry name" value="ATP synthase, F0 complex, subunit A"/>
    <property type="match status" value="1"/>
</dbReference>
<reference evidence="13" key="1">
    <citation type="submission" date="2018-05" db="EMBL/GenBank/DDBJ databases">
        <authorList>
            <person name="Fogelqvist J."/>
        </authorList>
    </citation>
    <scope>NUCLEOTIDE SEQUENCE [LARGE SCALE GENOMIC DNA]</scope>
</reference>
<organism evidence="13">
    <name type="scientific">Plasmodiophora brassicae</name>
    <name type="common">Clubroot disease agent</name>
    <dbReference type="NCBI Taxonomy" id="37360"/>
    <lineage>
        <taxon>Eukaryota</taxon>
        <taxon>Sar</taxon>
        <taxon>Rhizaria</taxon>
        <taxon>Endomyxa</taxon>
        <taxon>Phytomyxea</taxon>
        <taxon>Plasmodiophorida</taxon>
        <taxon>Plasmodiophoridae</taxon>
        <taxon>Plasmodiophora</taxon>
    </lineage>
</organism>
<keyword evidence="8" id="KW-0406">Ion transport</keyword>
<feature type="transmembrane region" description="Helical" evidence="12">
    <location>
        <begin position="182"/>
        <end position="203"/>
    </location>
</feature>
<keyword evidence="9 12" id="KW-0472">Membrane</keyword>
<comment type="subcellular location">
    <subcellularLocation>
        <location evidence="1 11">Mitochondrion inner membrane</location>
        <topology evidence="1 11">Multi-pass membrane protein</topology>
    </subcellularLocation>
</comment>
<dbReference type="NCBIfam" id="TIGR01131">
    <property type="entry name" value="ATP_synt_6_or_A"/>
    <property type="match status" value="1"/>
</dbReference>
<evidence type="ECO:0000256" key="10">
    <source>
        <dbReference type="ARBA" id="ARBA00023310"/>
    </source>
</evidence>
<sequence>MEQFEITALLPNLKIFNQQLTITNSTIFAIITFASILLTFHIITYNNKIIPSYWQSILEELLIFNRNLIEKNIGQAGLQYFPLIFSLFSSIALTNLLGMIPYSFTITSHISVTFSLALTFFIGINLIAFSRHKFQFFGFFLPNGISALLIPLLVPIELISYITRVFSLSIRLFANIMSGHTLLKIIAGFTWSMINFGGLWYILAMFPLLIIIAVTVLELGIALLQAYVFTILICLYLNDAINLSH</sequence>
<dbReference type="EMBL" id="LS992577">
    <property type="protein sequence ID" value="SYZ47127.1"/>
    <property type="molecule type" value="Genomic_DNA"/>
</dbReference>
<dbReference type="GO" id="GO:0046933">
    <property type="term" value="F:proton-transporting ATP synthase activity, rotational mechanism"/>
    <property type="evidence" value="ECO:0007669"/>
    <property type="project" value="TreeGrafter"/>
</dbReference>
<evidence type="ECO:0000256" key="3">
    <source>
        <dbReference type="ARBA" id="ARBA00022448"/>
    </source>
</evidence>
<keyword evidence="7 12" id="KW-1133">Transmembrane helix</keyword>
<dbReference type="GO" id="GO:0005743">
    <property type="term" value="C:mitochondrial inner membrane"/>
    <property type="evidence" value="ECO:0007669"/>
    <property type="project" value="UniProtKB-SubCell"/>
</dbReference>
<dbReference type="PROSITE" id="PS00449">
    <property type="entry name" value="ATPASE_A"/>
    <property type="match status" value="1"/>
</dbReference>
<keyword evidence="6" id="KW-0375">Hydrogen ion transport</keyword>
<dbReference type="PANTHER" id="PTHR11410:SF0">
    <property type="entry name" value="ATP SYNTHASE SUBUNIT A"/>
    <property type="match status" value="1"/>
</dbReference>
<evidence type="ECO:0000256" key="12">
    <source>
        <dbReference type="SAM" id="Phobius"/>
    </source>
</evidence>
<dbReference type="NCBIfam" id="NF004482">
    <property type="entry name" value="PRK05815.2-4"/>
    <property type="match status" value="1"/>
</dbReference>
<feature type="transmembrane region" description="Helical" evidence="12">
    <location>
        <begin position="110"/>
        <end position="130"/>
    </location>
</feature>
<feature type="transmembrane region" description="Helical" evidence="12">
    <location>
        <begin position="21"/>
        <end position="43"/>
    </location>
</feature>
<dbReference type="Pfam" id="PF00119">
    <property type="entry name" value="ATP-synt_A"/>
    <property type="match status" value="1"/>
</dbReference>
<evidence type="ECO:0000256" key="11">
    <source>
        <dbReference type="RuleBase" id="RU004450"/>
    </source>
</evidence>
<evidence type="ECO:0000256" key="4">
    <source>
        <dbReference type="ARBA" id="ARBA00022547"/>
    </source>
</evidence>
<protein>
    <recommendedName>
        <fullName evidence="11">ATP synthase subunit a</fullName>
    </recommendedName>
</protein>
<keyword evidence="4" id="KW-0138">CF(0)</keyword>
<evidence type="ECO:0000313" key="13">
    <source>
        <dbReference type="EMBL" id="SYZ47127.1"/>
    </source>
</evidence>